<evidence type="ECO:0000259" key="2">
    <source>
        <dbReference type="Pfam" id="PF02272"/>
    </source>
</evidence>
<proteinExistence type="predicted"/>
<reference evidence="4" key="1">
    <citation type="journal article" date="2014" name="Genome Biol. Evol.">
        <title>Pangenome evidence for extensive interdomain horizontal transfer affecting lineage core and shell genes in uncultured planktonic thaumarchaeota and euryarchaeota.</title>
        <authorList>
            <person name="Deschamps P."/>
            <person name="Zivanovic Y."/>
            <person name="Moreira D."/>
            <person name="Rodriguez-Valera F."/>
            <person name="Lopez-Garcia P."/>
        </authorList>
    </citation>
    <scope>NUCLEOTIDE SEQUENCE</scope>
</reference>
<dbReference type="InterPro" id="IPR003156">
    <property type="entry name" value="DHHA1_dom"/>
</dbReference>
<accession>A0A075GXI3</accession>
<protein>
    <submittedName>
        <fullName evidence="4">Phosphoesterase DHHA1</fullName>
    </submittedName>
</protein>
<evidence type="ECO:0000313" key="4">
    <source>
        <dbReference type="EMBL" id="AIF08539.1"/>
    </source>
</evidence>
<dbReference type="Gene3D" id="3.90.1640.30">
    <property type="match status" value="1"/>
</dbReference>
<dbReference type="GO" id="GO:0004527">
    <property type="term" value="F:exonuclease activity"/>
    <property type="evidence" value="ECO:0007669"/>
    <property type="project" value="UniProtKB-KW"/>
</dbReference>
<feature type="domain" description="DDH" evidence="1">
    <location>
        <begin position="27"/>
        <end position="144"/>
    </location>
</feature>
<dbReference type="PANTHER" id="PTHR30255:SF2">
    <property type="entry name" value="SINGLE-STRANDED-DNA-SPECIFIC EXONUCLEASE RECJ"/>
    <property type="match status" value="1"/>
</dbReference>
<dbReference type="InterPro" id="IPR038763">
    <property type="entry name" value="DHH_sf"/>
</dbReference>
<dbReference type="Pfam" id="PF21763">
    <property type="entry name" value="DHH_CID"/>
    <property type="match status" value="1"/>
</dbReference>
<dbReference type="AlphaFoldDB" id="A0A075GXI3"/>
<dbReference type="InterPro" id="IPR001667">
    <property type="entry name" value="DDH_dom"/>
</dbReference>
<evidence type="ECO:0000259" key="1">
    <source>
        <dbReference type="Pfam" id="PF01368"/>
    </source>
</evidence>
<dbReference type="InterPro" id="IPR051673">
    <property type="entry name" value="SSDNA_exonuclease_RecJ"/>
</dbReference>
<feature type="domain" description="DHH-CID" evidence="3">
    <location>
        <begin position="199"/>
        <end position="280"/>
    </location>
</feature>
<dbReference type="Gene3D" id="3.10.310.30">
    <property type="match status" value="1"/>
</dbReference>
<dbReference type="PANTHER" id="PTHR30255">
    <property type="entry name" value="SINGLE-STRANDED-DNA-SPECIFIC EXONUCLEASE RECJ"/>
    <property type="match status" value="1"/>
</dbReference>
<organism evidence="4">
    <name type="scientific">uncultured marine thaumarchaeote KM3_31_E07</name>
    <dbReference type="NCBI Taxonomy" id="1456118"/>
    <lineage>
        <taxon>Archaea</taxon>
        <taxon>Nitrososphaerota</taxon>
        <taxon>environmental samples</taxon>
    </lineage>
</organism>
<name>A0A075GXI3_9ARCH</name>
<dbReference type="Pfam" id="PF02272">
    <property type="entry name" value="DHHA1"/>
    <property type="match status" value="1"/>
</dbReference>
<dbReference type="InterPro" id="IPR048515">
    <property type="entry name" value="DHH_CID"/>
</dbReference>
<evidence type="ECO:0000259" key="3">
    <source>
        <dbReference type="Pfam" id="PF21763"/>
    </source>
</evidence>
<dbReference type="GO" id="GO:0003676">
    <property type="term" value="F:nucleic acid binding"/>
    <property type="evidence" value="ECO:0007669"/>
    <property type="project" value="InterPro"/>
</dbReference>
<dbReference type="Pfam" id="PF01368">
    <property type="entry name" value="DHH"/>
    <property type="match status" value="1"/>
</dbReference>
<dbReference type="SUPFAM" id="SSF64182">
    <property type="entry name" value="DHH phosphoesterases"/>
    <property type="match status" value="1"/>
</dbReference>
<feature type="domain" description="DHHA1" evidence="2">
    <location>
        <begin position="376"/>
        <end position="464"/>
    </location>
</feature>
<sequence>MPNKEFQEALGSFCDKISDVISTDKEIAVITHIDADGIISGSIVTKALIRRNAKCVLRTVSDMNPNVLSKLKERHEFYIICDLGAGFAYKMQEVFDENYLVIDHHQLPESEMSDDKILNAWKYDMNGGTEVCAGGMAYMVASTLDSKNRDLSCLAVVAAVADRQDQGEKRSLIGLNSEIVDVAKSLGLISVDLDLMFIGRETKPLHESLAYTSFPYIDGLTWNVDSCMSLLNMAGIKLKADGKWRVLTELDEDEKGKLLEVITKFVASTSKSNNVTDELVGYIYTLLREDERSMLRDAGEFSTMLNACGRIRKAGVGAAICLGDRVSMLKQAESIVREYRNTLQKYITAIFSERWRLVDDGKIVFVNGEGLIAEDMLGAVSSLLSGSPSLYGRVLFVRTRANDGSYKFSSRKCLRCELDVNLGLLMRECSSRFNGTGGGHEAAAGGRFVGDKVEEFVTCIKENVTTA</sequence>
<dbReference type="EMBL" id="KF900834">
    <property type="protein sequence ID" value="AIF08539.1"/>
    <property type="molecule type" value="Genomic_DNA"/>
</dbReference>